<accession>A0A023FQR0</accession>
<reference evidence="2" key="1">
    <citation type="submission" date="2014-03" db="EMBL/GenBank/DDBJ databases">
        <title>The sialotranscriptome of Amblyomma triste, Amblyomma parvum and Amblyomma cajennense ticks, uncovered by 454-based RNA-seq.</title>
        <authorList>
            <person name="Garcia G.R."/>
            <person name="Gardinassi L.G."/>
            <person name="Ribeiro J.M."/>
            <person name="Anatriello E."/>
            <person name="Ferreira B.R."/>
            <person name="Moreira H.N."/>
            <person name="Mafra C."/>
            <person name="Olegario M.M."/>
            <person name="Szabo P.J."/>
            <person name="Miranda-Santos I.K."/>
            <person name="Maruyama S.R."/>
        </authorList>
    </citation>
    <scope>NUCLEOTIDE SEQUENCE</scope>
    <source>
        <strain evidence="2">Uberlandia</strain>
        <tissue evidence="2">Salivary glands</tissue>
    </source>
</reference>
<dbReference type="Gene3D" id="2.40.128.20">
    <property type="match status" value="1"/>
</dbReference>
<protein>
    <submittedName>
        <fullName evidence="2">Putative lipocalin-3 1</fullName>
    </submittedName>
</protein>
<evidence type="ECO:0000313" key="2">
    <source>
        <dbReference type="EMBL" id="JAC24157.1"/>
    </source>
</evidence>
<dbReference type="AlphaFoldDB" id="A0A023FQR0"/>
<sequence>MADVRISSMLFAFLLTAVSADDNDVVQNSTVDVVKFLQQSPKLWVYNTTEPGNIKCRLDFYTTITDNQTSFSRSYLNSTRKEEKKLTGKFFVYEGGNKPAPGKYDAIEIKDDTTTEYPLSEEVFEFQSDDETCAIVAVLDNSSGITKTWLDLRVSSTAIESQKGKKCAERFEEILKIYHERDRKWRISYDSDCKTEQS</sequence>
<name>A0A023FQR0_AMBCJ</name>
<feature type="signal peptide" evidence="1">
    <location>
        <begin position="1"/>
        <end position="20"/>
    </location>
</feature>
<dbReference type="Pfam" id="PF02098">
    <property type="entry name" value="His_binding"/>
    <property type="match status" value="1"/>
</dbReference>
<dbReference type="GO" id="GO:0043176">
    <property type="term" value="F:amine binding"/>
    <property type="evidence" value="ECO:0007669"/>
    <property type="project" value="InterPro"/>
</dbReference>
<feature type="chain" id="PRO_5001515783" evidence="1">
    <location>
        <begin position="21"/>
        <end position="198"/>
    </location>
</feature>
<dbReference type="InterPro" id="IPR012674">
    <property type="entry name" value="Calycin"/>
</dbReference>
<keyword evidence="1" id="KW-0732">Signal</keyword>
<dbReference type="GO" id="GO:0030682">
    <property type="term" value="P:symbiont-mediated perturbation of host defenses"/>
    <property type="evidence" value="ECO:0007669"/>
    <property type="project" value="InterPro"/>
</dbReference>
<proteinExistence type="evidence at transcript level"/>
<evidence type="ECO:0000256" key="1">
    <source>
        <dbReference type="SAM" id="SignalP"/>
    </source>
</evidence>
<organism evidence="2">
    <name type="scientific">Amblyomma cajennense</name>
    <name type="common">Cayenne tick</name>
    <name type="synonym">Acarus cajennensis</name>
    <dbReference type="NCBI Taxonomy" id="34607"/>
    <lineage>
        <taxon>Eukaryota</taxon>
        <taxon>Metazoa</taxon>
        <taxon>Ecdysozoa</taxon>
        <taxon>Arthropoda</taxon>
        <taxon>Chelicerata</taxon>
        <taxon>Arachnida</taxon>
        <taxon>Acari</taxon>
        <taxon>Parasitiformes</taxon>
        <taxon>Ixodida</taxon>
        <taxon>Ixodoidea</taxon>
        <taxon>Ixodidae</taxon>
        <taxon>Amblyomminae</taxon>
        <taxon>Amblyomma</taxon>
    </lineage>
</organism>
<dbReference type="InterPro" id="IPR002970">
    <property type="entry name" value="Tick_his-bd"/>
</dbReference>
<dbReference type="EMBL" id="GBBK01000325">
    <property type="protein sequence ID" value="JAC24157.1"/>
    <property type="molecule type" value="mRNA"/>
</dbReference>